<proteinExistence type="predicted"/>
<sequence length="177" mass="18803">MVVSKTRNLCARIPKAFSNTPGSGESVVKYSLMVLQVSDGNRVHQVLVDPKALSPTMQYGTGTSSPDTGIVAGTIRADINPEKLVVCVDQGHEDNGEEALVVSVHRASIPRTVTATCSIQSTTAVWKLPSLLKLLDKGGPLFVLVGHWITSAANSALMASQTSLTMREMVFGAILKL</sequence>
<keyword evidence="2" id="KW-1185">Reference proteome</keyword>
<evidence type="ECO:0000313" key="2">
    <source>
        <dbReference type="Proteomes" id="UP000230750"/>
    </source>
</evidence>
<comment type="caution">
    <text evidence="1">The sequence shown here is derived from an EMBL/GenBank/DDBJ whole genome shotgun (WGS) entry which is preliminary data.</text>
</comment>
<reference evidence="1 2" key="1">
    <citation type="journal article" date="2017" name="PLoS Biol.">
        <title>The sea cucumber genome provides insights into morphological evolution and visceral regeneration.</title>
        <authorList>
            <person name="Zhang X."/>
            <person name="Sun L."/>
            <person name="Yuan J."/>
            <person name="Sun Y."/>
            <person name="Gao Y."/>
            <person name="Zhang L."/>
            <person name="Li S."/>
            <person name="Dai H."/>
            <person name="Hamel J.F."/>
            <person name="Liu C."/>
            <person name="Yu Y."/>
            <person name="Liu S."/>
            <person name="Lin W."/>
            <person name="Guo K."/>
            <person name="Jin S."/>
            <person name="Xu P."/>
            <person name="Storey K.B."/>
            <person name="Huan P."/>
            <person name="Zhang T."/>
            <person name="Zhou Y."/>
            <person name="Zhang J."/>
            <person name="Lin C."/>
            <person name="Li X."/>
            <person name="Xing L."/>
            <person name="Huo D."/>
            <person name="Sun M."/>
            <person name="Wang L."/>
            <person name="Mercier A."/>
            <person name="Li F."/>
            <person name="Yang H."/>
            <person name="Xiang J."/>
        </authorList>
    </citation>
    <scope>NUCLEOTIDE SEQUENCE [LARGE SCALE GENOMIC DNA]</scope>
    <source>
        <strain evidence="1">Shaxun</strain>
        <tissue evidence="1">Muscle</tissue>
    </source>
</reference>
<dbReference type="Proteomes" id="UP000230750">
    <property type="component" value="Unassembled WGS sequence"/>
</dbReference>
<protein>
    <submittedName>
        <fullName evidence="1">Uncharacterized protein</fullName>
    </submittedName>
</protein>
<name>A0A2G8LK38_STIJA</name>
<dbReference type="EMBL" id="MRZV01000052">
    <property type="protein sequence ID" value="PIK60628.1"/>
    <property type="molecule type" value="Genomic_DNA"/>
</dbReference>
<evidence type="ECO:0000313" key="1">
    <source>
        <dbReference type="EMBL" id="PIK60628.1"/>
    </source>
</evidence>
<dbReference type="AlphaFoldDB" id="A0A2G8LK38"/>
<organism evidence="1 2">
    <name type="scientific">Stichopus japonicus</name>
    <name type="common">Sea cucumber</name>
    <dbReference type="NCBI Taxonomy" id="307972"/>
    <lineage>
        <taxon>Eukaryota</taxon>
        <taxon>Metazoa</taxon>
        <taxon>Echinodermata</taxon>
        <taxon>Eleutherozoa</taxon>
        <taxon>Echinozoa</taxon>
        <taxon>Holothuroidea</taxon>
        <taxon>Aspidochirotacea</taxon>
        <taxon>Aspidochirotida</taxon>
        <taxon>Stichopodidae</taxon>
        <taxon>Apostichopus</taxon>
    </lineage>
</organism>
<gene>
    <name evidence="1" type="ORF">BSL78_02472</name>
</gene>
<accession>A0A2G8LK38</accession>